<dbReference type="PANTHER" id="PTHR47022:SF1">
    <property type="entry name" value="BTB AND MATH DOMAIN-CONTAINING PROTEIN 36-RELATED"/>
    <property type="match status" value="1"/>
</dbReference>
<proteinExistence type="predicted"/>
<evidence type="ECO:0000313" key="3">
    <source>
        <dbReference type="WBParaSite" id="PgR049_g023_t01"/>
    </source>
</evidence>
<dbReference type="InterPro" id="IPR000210">
    <property type="entry name" value="BTB/POZ_dom"/>
</dbReference>
<dbReference type="SMART" id="SM00225">
    <property type="entry name" value="BTB"/>
    <property type="match status" value="1"/>
</dbReference>
<evidence type="ECO:0000313" key="4">
    <source>
        <dbReference type="WBParaSite" id="PgR049_g023_t02"/>
    </source>
</evidence>
<keyword evidence="2" id="KW-1185">Reference proteome</keyword>
<dbReference type="WBParaSite" id="PgR049_g023_t01">
    <property type="protein sequence ID" value="PgR049_g023_t01"/>
    <property type="gene ID" value="PgR049_g023"/>
</dbReference>
<dbReference type="PANTHER" id="PTHR47022">
    <property type="entry name" value="BTB AND MATH DOMAIN-CONTAINING PROTEIN 36-RELATED"/>
    <property type="match status" value="1"/>
</dbReference>
<name>A0A915BNR4_PARUN</name>
<dbReference type="AlphaFoldDB" id="A0A915BNR4"/>
<accession>A0A915BNR4</accession>
<sequence>RAMIPRRDMEQILSGSYSTRSTNSAMRFNYDDFSAPLPHRNTRIVVQDRVLYVNSGWLAELSASFASMFFGEKAVKDFELPSDISYEDFLELMRVVFYCPKRKPITVLNVSMVLPIAIRFDMPMVVKRCEEIIAREVNTMSKTKLFEMATVVSQCDRHSFAMAALVDTMSSMSERELTTAQFKQVPGDVVADVFAAKMKRNHLRRKKWCCFI</sequence>
<protein>
    <submittedName>
        <fullName evidence="3 4">BTB domain-containing protein</fullName>
    </submittedName>
</protein>
<evidence type="ECO:0000313" key="2">
    <source>
        <dbReference type="Proteomes" id="UP000887569"/>
    </source>
</evidence>
<evidence type="ECO:0000259" key="1">
    <source>
        <dbReference type="SMART" id="SM00225"/>
    </source>
</evidence>
<dbReference type="Pfam" id="PF00651">
    <property type="entry name" value="BTB"/>
    <property type="match status" value="1"/>
</dbReference>
<dbReference type="WBParaSite" id="PgR049_g023_t02">
    <property type="protein sequence ID" value="PgR049_g023_t02"/>
    <property type="gene ID" value="PgR049_g023"/>
</dbReference>
<dbReference type="InterPro" id="IPR011333">
    <property type="entry name" value="SKP1/BTB/POZ_sf"/>
</dbReference>
<organism evidence="2 4">
    <name type="scientific">Parascaris univalens</name>
    <name type="common">Nematode worm</name>
    <dbReference type="NCBI Taxonomy" id="6257"/>
    <lineage>
        <taxon>Eukaryota</taxon>
        <taxon>Metazoa</taxon>
        <taxon>Ecdysozoa</taxon>
        <taxon>Nematoda</taxon>
        <taxon>Chromadorea</taxon>
        <taxon>Rhabditida</taxon>
        <taxon>Spirurina</taxon>
        <taxon>Ascaridomorpha</taxon>
        <taxon>Ascaridoidea</taxon>
        <taxon>Ascarididae</taxon>
        <taxon>Parascaris</taxon>
    </lineage>
</organism>
<dbReference type="Proteomes" id="UP000887569">
    <property type="component" value="Unplaced"/>
</dbReference>
<dbReference type="Gene3D" id="3.30.710.10">
    <property type="entry name" value="Potassium Channel Kv1.1, Chain A"/>
    <property type="match status" value="1"/>
</dbReference>
<dbReference type="SUPFAM" id="SSF54695">
    <property type="entry name" value="POZ domain"/>
    <property type="match status" value="1"/>
</dbReference>
<feature type="domain" description="BTB" evidence="1">
    <location>
        <begin position="40"/>
        <end position="137"/>
    </location>
</feature>
<reference evidence="3 4" key="1">
    <citation type="submission" date="2022-11" db="UniProtKB">
        <authorList>
            <consortium name="WormBaseParasite"/>
        </authorList>
    </citation>
    <scope>IDENTIFICATION</scope>
</reference>